<sequence>MPPKFSELKVLSDSDRRKIQKERDAEKKRTDAEYENKAFKTKIFVSIVSFFVVVIVASVIYFVMNRRSDEIQQKQARQIEMKFPSGEIFKMDPSTKVWEKPSSRSVEEGGGVRTGNGGSITLLLSKNRQMKMFDNSEVIFNSISTNPENIEFLNINSFFAKGSANFEVGPGPCTLNIDTEILTVKMPENFSALFKMQYKKKDRVEFIRIAVKSGRIQVLNKKTKGVYDLDSLNEMSIDKNFQITGPTRFPASSEVF</sequence>
<gene>
    <name evidence="2" type="ORF">A2008_12700</name>
</gene>
<feature type="transmembrane region" description="Helical" evidence="1">
    <location>
        <begin position="43"/>
        <end position="64"/>
    </location>
</feature>
<evidence type="ECO:0008006" key="4">
    <source>
        <dbReference type="Google" id="ProtNLM"/>
    </source>
</evidence>
<evidence type="ECO:0000256" key="1">
    <source>
        <dbReference type="SAM" id="Phobius"/>
    </source>
</evidence>
<comment type="caution">
    <text evidence="2">The sequence shown here is derived from an EMBL/GenBank/DDBJ whole genome shotgun (WGS) entry which is preliminary data.</text>
</comment>
<keyword evidence="1" id="KW-0812">Transmembrane</keyword>
<proteinExistence type="predicted"/>
<dbReference type="Proteomes" id="UP000178735">
    <property type="component" value="Unassembled WGS sequence"/>
</dbReference>
<evidence type="ECO:0000313" key="2">
    <source>
        <dbReference type="EMBL" id="OGM02071.1"/>
    </source>
</evidence>
<name>A0A1F7WGZ5_9BACT</name>
<reference evidence="2 3" key="1">
    <citation type="journal article" date="2016" name="Nat. Commun.">
        <title>Thousands of microbial genomes shed light on interconnected biogeochemical processes in an aquifer system.</title>
        <authorList>
            <person name="Anantharaman K."/>
            <person name="Brown C.T."/>
            <person name="Hug L.A."/>
            <person name="Sharon I."/>
            <person name="Castelle C.J."/>
            <person name="Probst A.J."/>
            <person name="Thomas B.C."/>
            <person name="Singh A."/>
            <person name="Wilkins M.J."/>
            <person name="Karaoz U."/>
            <person name="Brodie E.L."/>
            <person name="Williams K.H."/>
            <person name="Hubbard S.S."/>
            <person name="Banfield J.F."/>
        </authorList>
    </citation>
    <scope>NUCLEOTIDE SEQUENCE [LARGE SCALE GENOMIC DNA]</scope>
</reference>
<keyword evidence="1" id="KW-1133">Transmembrane helix</keyword>
<accession>A0A1F7WGZ5</accession>
<keyword evidence="1" id="KW-0472">Membrane</keyword>
<dbReference type="STRING" id="1817813.A2008_12700"/>
<organism evidence="2 3">
    <name type="scientific">Candidatus Wallbacteria bacterium GWC2_49_35</name>
    <dbReference type="NCBI Taxonomy" id="1817813"/>
    <lineage>
        <taxon>Bacteria</taxon>
        <taxon>Candidatus Walliibacteriota</taxon>
    </lineage>
</organism>
<dbReference type="AlphaFoldDB" id="A0A1F7WGZ5"/>
<protein>
    <recommendedName>
        <fullName evidence="4">FecR protein domain-containing protein</fullName>
    </recommendedName>
</protein>
<evidence type="ECO:0000313" key="3">
    <source>
        <dbReference type="Proteomes" id="UP000178735"/>
    </source>
</evidence>
<dbReference type="EMBL" id="MGFH01000217">
    <property type="protein sequence ID" value="OGM02071.1"/>
    <property type="molecule type" value="Genomic_DNA"/>
</dbReference>